<keyword evidence="7" id="KW-0472">Membrane</keyword>
<dbReference type="InterPro" id="IPR017441">
    <property type="entry name" value="Protein_kinase_ATP_BS"/>
</dbReference>
<feature type="binding site" evidence="6">
    <location>
        <position position="117"/>
    </location>
    <ligand>
        <name>ATP</name>
        <dbReference type="ChEBI" id="CHEBI:30616"/>
    </ligand>
</feature>
<feature type="domain" description="Protein kinase" evidence="8">
    <location>
        <begin position="87"/>
        <end position="385"/>
    </location>
</feature>
<evidence type="ECO:0000256" key="6">
    <source>
        <dbReference type="PROSITE-ProRule" id="PRU10141"/>
    </source>
</evidence>
<feature type="transmembrane region" description="Helical" evidence="7">
    <location>
        <begin position="410"/>
        <end position="431"/>
    </location>
</feature>
<protein>
    <submittedName>
        <fullName evidence="9">Serine/threonine protein kinase</fullName>
    </submittedName>
</protein>
<dbReference type="PROSITE" id="PS00107">
    <property type="entry name" value="PROTEIN_KINASE_ATP"/>
    <property type="match status" value="1"/>
</dbReference>
<dbReference type="Proteomes" id="UP000239388">
    <property type="component" value="Unassembled WGS sequence"/>
</dbReference>
<keyword evidence="1" id="KW-0808">Transferase</keyword>
<dbReference type="Pfam" id="PF13181">
    <property type="entry name" value="TPR_8"/>
    <property type="match status" value="1"/>
</dbReference>
<dbReference type="GO" id="GO:0005524">
    <property type="term" value="F:ATP binding"/>
    <property type="evidence" value="ECO:0007669"/>
    <property type="project" value="UniProtKB-UniRule"/>
</dbReference>
<dbReference type="GO" id="GO:0004674">
    <property type="term" value="F:protein serine/threonine kinase activity"/>
    <property type="evidence" value="ECO:0007669"/>
    <property type="project" value="UniProtKB-KW"/>
</dbReference>
<dbReference type="Gene3D" id="1.10.510.10">
    <property type="entry name" value="Transferase(Phosphotransferase) domain 1"/>
    <property type="match status" value="1"/>
</dbReference>
<dbReference type="PROSITE" id="PS50005">
    <property type="entry name" value="TPR"/>
    <property type="match status" value="1"/>
</dbReference>
<comment type="caution">
    <text evidence="9">The sequence shown here is derived from an EMBL/GenBank/DDBJ whole genome shotgun (WGS) entry which is preliminary data.</text>
</comment>
<keyword evidence="3 9" id="KW-0418">Kinase</keyword>
<evidence type="ECO:0000256" key="7">
    <source>
        <dbReference type="SAM" id="Phobius"/>
    </source>
</evidence>
<dbReference type="Pfam" id="PF13432">
    <property type="entry name" value="TPR_16"/>
    <property type="match status" value="1"/>
</dbReference>
<name>A0A2S8FN47_9BACT</name>
<dbReference type="OrthoDB" id="258731at2"/>
<organism evidence="9 10">
    <name type="scientific">Blastopirellula marina</name>
    <dbReference type="NCBI Taxonomy" id="124"/>
    <lineage>
        <taxon>Bacteria</taxon>
        <taxon>Pseudomonadati</taxon>
        <taxon>Planctomycetota</taxon>
        <taxon>Planctomycetia</taxon>
        <taxon>Pirellulales</taxon>
        <taxon>Pirellulaceae</taxon>
        <taxon>Blastopirellula</taxon>
    </lineage>
</organism>
<dbReference type="CDD" id="cd14014">
    <property type="entry name" value="STKc_PknB_like"/>
    <property type="match status" value="1"/>
</dbReference>
<keyword evidence="9" id="KW-0723">Serine/threonine-protein kinase</keyword>
<evidence type="ECO:0000256" key="5">
    <source>
        <dbReference type="PROSITE-ProRule" id="PRU00339"/>
    </source>
</evidence>
<keyword evidence="4 6" id="KW-0067">ATP-binding</keyword>
<dbReference type="InterPro" id="IPR011990">
    <property type="entry name" value="TPR-like_helical_dom_sf"/>
</dbReference>
<dbReference type="SUPFAM" id="SSF56112">
    <property type="entry name" value="Protein kinase-like (PK-like)"/>
    <property type="match status" value="1"/>
</dbReference>
<dbReference type="SMART" id="SM00220">
    <property type="entry name" value="S_TKc"/>
    <property type="match status" value="1"/>
</dbReference>
<dbReference type="Gene3D" id="1.25.40.10">
    <property type="entry name" value="Tetratricopeptide repeat domain"/>
    <property type="match status" value="2"/>
</dbReference>
<dbReference type="PROSITE" id="PS50011">
    <property type="entry name" value="PROTEIN_KINASE_DOM"/>
    <property type="match status" value="1"/>
</dbReference>
<evidence type="ECO:0000256" key="1">
    <source>
        <dbReference type="ARBA" id="ARBA00022679"/>
    </source>
</evidence>
<dbReference type="PROSITE" id="PS00108">
    <property type="entry name" value="PROTEIN_KINASE_ST"/>
    <property type="match status" value="1"/>
</dbReference>
<dbReference type="InterPro" id="IPR011009">
    <property type="entry name" value="Kinase-like_dom_sf"/>
</dbReference>
<accession>A0A2S8FN47</accession>
<keyword evidence="7" id="KW-1133">Transmembrane helix</keyword>
<dbReference type="InterPro" id="IPR008271">
    <property type="entry name" value="Ser/Thr_kinase_AS"/>
</dbReference>
<dbReference type="InterPro" id="IPR019734">
    <property type="entry name" value="TPR_rpt"/>
</dbReference>
<dbReference type="PANTHER" id="PTHR43289:SF6">
    <property type="entry name" value="SERINE_THREONINE-PROTEIN KINASE NEKL-3"/>
    <property type="match status" value="1"/>
</dbReference>
<keyword evidence="2 6" id="KW-0547">Nucleotide-binding</keyword>
<dbReference type="RefSeq" id="WP_105355228.1">
    <property type="nucleotide sequence ID" value="NZ_PUIB01000017.1"/>
</dbReference>
<evidence type="ECO:0000313" key="9">
    <source>
        <dbReference type="EMBL" id="PQO33616.1"/>
    </source>
</evidence>
<feature type="repeat" description="TPR" evidence="5">
    <location>
        <begin position="501"/>
        <end position="534"/>
    </location>
</feature>
<evidence type="ECO:0000259" key="8">
    <source>
        <dbReference type="PROSITE" id="PS50011"/>
    </source>
</evidence>
<keyword evidence="7" id="KW-0812">Transmembrane</keyword>
<evidence type="ECO:0000256" key="4">
    <source>
        <dbReference type="ARBA" id="ARBA00022840"/>
    </source>
</evidence>
<dbReference type="Gene3D" id="3.30.200.20">
    <property type="entry name" value="Phosphorylase Kinase, domain 1"/>
    <property type="match status" value="1"/>
</dbReference>
<dbReference type="Pfam" id="PF13174">
    <property type="entry name" value="TPR_6"/>
    <property type="match status" value="1"/>
</dbReference>
<dbReference type="AlphaFoldDB" id="A0A2S8FN47"/>
<dbReference type="InterPro" id="IPR000719">
    <property type="entry name" value="Prot_kinase_dom"/>
</dbReference>
<evidence type="ECO:0000256" key="3">
    <source>
        <dbReference type="ARBA" id="ARBA00022777"/>
    </source>
</evidence>
<dbReference type="SMART" id="SM00028">
    <property type="entry name" value="TPR"/>
    <property type="match status" value="3"/>
</dbReference>
<dbReference type="Pfam" id="PF00069">
    <property type="entry name" value="Pkinase"/>
    <property type="match status" value="1"/>
</dbReference>
<sequence>MSARQEKSIFFDAIEIESEADRSHFLRDACGDNPELLASVQALLREHFRSENPVDRPVLVDLENTAEFPGNDSASFVYTPGTTIGVYKLREQIGEGGFGLVFVADQETPFRRRVALKIIKPGMDSPEVIARFEAERQALALMNHANIARVYDAGMTSHGHPYFVMELVRGVQLIAFCDRHKLSTTDRLELFVSICQAVQYAHQKGIIHRDLKPSNVLITLENGKPIPKVIDFGVAKAINQTLTDRTIYTRFASMIGTPAYMSPEQAEMSNLDVDTRSDIYSLGVLLYEMLTGSTPLVQDRVAKVGFDELRRIIREEEPPRPSLRLSTLSNEIVTTVSANRSLEPARLLSTVRGDLDWIVMKALDKDRNRRYATASALADDVTRYLNQEPVDARPPSTMYRFSRFARKHKLAIVTTSIVSLSVLFGLAISIWQARVATIALRKAQISESIANDAKSELEQFTEHLKQANNLLTSGYAHVDARNWAEAHAAFTTATQLQPRYYPVWIGRGSLYAKLGLWDQAAADYQRALELGSPIDRAEFLGVSQLFLYTRNQTAYQSLHAQLSVTSIGDLSSGAIARGLLIDQTVSTSVAQQIADIAELRIAECTATPDDNEPRRRRERSGMPLGARLYIAGWAHYRAGNYDQAVQRLQEANDDRRTWSGHGTAYPLLAMTYFKMGKTDQAKAALEKSRQQLNTWLHDSLDGPDVAIPIPWFDWIEFQIEYERAELRINGKLPPVNLMQAKRTARALSAVE</sequence>
<proteinExistence type="predicted"/>
<dbReference type="EMBL" id="PUIB01000017">
    <property type="protein sequence ID" value="PQO33616.1"/>
    <property type="molecule type" value="Genomic_DNA"/>
</dbReference>
<evidence type="ECO:0000313" key="10">
    <source>
        <dbReference type="Proteomes" id="UP000239388"/>
    </source>
</evidence>
<gene>
    <name evidence="9" type="ORF">C5Y98_15350</name>
</gene>
<reference evidence="9 10" key="1">
    <citation type="submission" date="2018-02" db="EMBL/GenBank/DDBJ databases">
        <title>Comparative genomes isolates from brazilian mangrove.</title>
        <authorList>
            <person name="Araujo J.E."/>
            <person name="Taketani R.G."/>
            <person name="Silva M.C.P."/>
            <person name="Loureco M.V."/>
            <person name="Andreote F.D."/>
        </authorList>
    </citation>
    <scope>NUCLEOTIDE SEQUENCE [LARGE SCALE GENOMIC DNA]</scope>
    <source>
        <strain evidence="9 10">NAP PRIS-MGV</strain>
    </source>
</reference>
<dbReference type="PANTHER" id="PTHR43289">
    <property type="entry name" value="MITOGEN-ACTIVATED PROTEIN KINASE KINASE KINASE 20-RELATED"/>
    <property type="match status" value="1"/>
</dbReference>
<evidence type="ECO:0000256" key="2">
    <source>
        <dbReference type="ARBA" id="ARBA00022741"/>
    </source>
</evidence>
<keyword evidence="5" id="KW-0802">TPR repeat</keyword>
<dbReference type="SUPFAM" id="SSF48452">
    <property type="entry name" value="TPR-like"/>
    <property type="match status" value="1"/>
</dbReference>